<feature type="domain" description="RRM" evidence="5">
    <location>
        <begin position="464"/>
        <end position="542"/>
    </location>
</feature>
<dbReference type="EMBL" id="JALLBG020000192">
    <property type="protein sequence ID" value="KAL3760167.1"/>
    <property type="molecule type" value="Genomic_DNA"/>
</dbReference>
<dbReference type="InterPro" id="IPR012677">
    <property type="entry name" value="Nucleotide-bd_a/b_plait_sf"/>
</dbReference>
<dbReference type="SUPFAM" id="SSF54928">
    <property type="entry name" value="RNA-binding domain, RBD"/>
    <property type="match status" value="2"/>
</dbReference>
<organism evidence="6 7">
    <name type="scientific">Discostella pseudostelligera</name>
    <dbReference type="NCBI Taxonomy" id="259834"/>
    <lineage>
        <taxon>Eukaryota</taxon>
        <taxon>Sar</taxon>
        <taxon>Stramenopiles</taxon>
        <taxon>Ochrophyta</taxon>
        <taxon>Bacillariophyta</taxon>
        <taxon>Coscinodiscophyceae</taxon>
        <taxon>Thalassiosirophycidae</taxon>
        <taxon>Stephanodiscales</taxon>
        <taxon>Stephanodiscaceae</taxon>
        <taxon>Discostella</taxon>
    </lineage>
</organism>
<protein>
    <recommendedName>
        <fullName evidence="5">RRM domain-containing protein</fullName>
    </recommendedName>
</protein>
<evidence type="ECO:0000259" key="5">
    <source>
        <dbReference type="PROSITE" id="PS50102"/>
    </source>
</evidence>
<dbReference type="GO" id="GO:0009967">
    <property type="term" value="P:positive regulation of signal transduction"/>
    <property type="evidence" value="ECO:0007669"/>
    <property type="project" value="UniProtKB-ARBA"/>
</dbReference>
<dbReference type="Gene3D" id="3.30.70.330">
    <property type="match status" value="3"/>
</dbReference>
<evidence type="ECO:0000313" key="6">
    <source>
        <dbReference type="EMBL" id="KAL3760167.1"/>
    </source>
</evidence>
<feature type="region of interest" description="Disordered" evidence="4">
    <location>
        <begin position="80"/>
        <end position="110"/>
    </location>
</feature>
<feature type="compositionally biased region" description="Basic and acidic residues" evidence="4">
    <location>
        <begin position="80"/>
        <end position="90"/>
    </location>
</feature>
<dbReference type="Pfam" id="PF00076">
    <property type="entry name" value="RRM_1"/>
    <property type="match status" value="3"/>
</dbReference>
<feature type="region of interest" description="Disordered" evidence="4">
    <location>
        <begin position="426"/>
        <end position="461"/>
    </location>
</feature>
<dbReference type="GO" id="GO:0010629">
    <property type="term" value="P:negative regulation of gene expression"/>
    <property type="evidence" value="ECO:0007669"/>
    <property type="project" value="UniProtKB-ARBA"/>
</dbReference>
<sequence length="628" mass="68856">MAAQVIPMLDSRNFSAMSSSNCGDATNTEYDIHSQHPDRGGLSTAVVGGGGGAVGHPAITMSGAQYGDYAYAQGGGGDYRGRPGYEKNDEGEGDNVDEEYHDEEGGDEADGRIEHSLYIDPQRLDQPLKLFVGQVPKNLTEEDLAIVFEPYGRILDLTVIRDRRSGNHRGCAFVTYENGEDAMKVVHDMHGKYTFDGAPWPAQVRPAAGEVEEGADKEEFDDTPKLFVGQLPREADEQLVRDIFSPYGDIISIYVMRKKHDSTKNGCAFVKFRERQMAQRAIDALDGELQLEGVDKPVKVKFANQNKQQQWQQGGGMHLTHDMYMSHRAPLVGGYYMAHHHGSMSPVYPHQQQSLTPEEYSQSGVSVSDGTPPASIMTPGVHPPPLMGMPPGAYQHDSSIPVYHQAPVHHMHPAYHQLYNMYGPYGPGQRPPPYGPGRGPRGVGRDVGPSQPVPPRPREGPAGANLFIYHLPIDLTDADLATAFNPFGNVISAKVFVDRYTGESKGFGFVSYDSIMSAELAIEQMNGFQIGNKRLKVQHKRVSHRPPQTGLANPEPLEAGHRMPLVHRDQHYPQVGVGPIPGAQGSQYSPYDLSQQGHQPQQITVSGLIREVGGLEINDDEDQGVNEL</sequence>
<comment type="caution">
    <text evidence="6">The sequence shown here is derived from an EMBL/GenBank/DDBJ whole genome shotgun (WGS) entry which is preliminary data.</text>
</comment>
<evidence type="ECO:0000256" key="1">
    <source>
        <dbReference type="ARBA" id="ARBA00022737"/>
    </source>
</evidence>
<feature type="domain" description="RRM" evidence="5">
    <location>
        <begin position="128"/>
        <end position="197"/>
    </location>
</feature>
<reference evidence="6 7" key="1">
    <citation type="submission" date="2024-10" db="EMBL/GenBank/DDBJ databases">
        <title>Updated reference genomes for cyclostephanoid diatoms.</title>
        <authorList>
            <person name="Roberts W.R."/>
            <person name="Alverson A.J."/>
        </authorList>
    </citation>
    <scope>NUCLEOTIDE SEQUENCE [LARGE SCALE GENOMIC DNA]</scope>
    <source>
        <strain evidence="6 7">AJA232-27</strain>
    </source>
</reference>
<evidence type="ECO:0000256" key="4">
    <source>
        <dbReference type="SAM" id="MobiDB-lite"/>
    </source>
</evidence>
<evidence type="ECO:0000256" key="2">
    <source>
        <dbReference type="ARBA" id="ARBA00022884"/>
    </source>
</evidence>
<dbReference type="PRINTS" id="PR00961">
    <property type="entry name" value="HUDSXLRNA"/>
</dbReference>
<dbReference type="InterPro" id="IPR002343">
    <property type="entry name" value="Hud_Sxl_RNA"/>
</dbReference>
<proteinExistence type="predicted"/>
<dbReference type="InterPro" id="IPR052462">
    <property type="entry name" value="SLIRP/GR-RBP-like"/>
</dbReference>
<dbReference type="GO" id="GO:0005737">
    <property type="term" value="C:cytoplasm"/>
    <property type="evidence" value="ECO:0007669"/>
    <property type="project" value="UniProtKB-ARBA"/>
</dbReference>
<evidence type="ECO:0000313" key="7">
    <source>
        <dbReference type="Proteomes" id="UP001530293"/>
    </source>
</evidence>
<dbReference type="PANTHER" id="PTHR48027">
    <property type="entry name" value="HETEROGENEOUS NUCLEAR RIBONUCLEOPROTEIN 87F-RELATED"/>
    <property type="match status" value="1"/>
</dbReference>
<dbReference type="GO" id="GO:0003729">
    <property type="term" value="F:mRNA binding"/>
    <property type="evidence" value="ECO:0007669"/>
    <property type="project" value="UniProtKB-ARBA"/>
</dbReference>
<dbReference type="FunFam" id="3.30.70.330:FF:000383">
    <property type="entry name" value="Sex lethal, isoform D"/>
    <property type="match status" value="1"/>
</dbReference>
<accession>A0ABD3M991</accession>
<name>A0ABD3M991_9STRA</name>
<keyword evidence="1" id="KW-0677">Repeat</keyword>
<dbReference type="Proteomes" id="UP001530293">
    <property type="component" value="Unassembled WGS sequence"/>
</dbReference>
<feature type="domain" description="RRM" evidence="5">
    <location>
        <begin position="224"/>
        <end position="305"/>
    </location>
</feature>
<evidence type="ECO:0000256" key="3">
    <source>
        <dbReference type="PROSITE-ProRule" id="PRU00176"/>
    </source>
</evidence>
<feature type="compositionally biased region" description="Acidic residues" evidence="4">
    <location>
        <begin position="91"/>
        <end position="108"/>
    </location>
</feature>
<gene>
    <name evidence="6" type="ORF">ACHAWU_002238</name>
</gene>
<keyword evidence="2 3" id="KW-0694">RNA-binding</keyword>
<dbReference type="SMART" id="SM00360">
    <property type="entry name" value="RRM"/>
    <property type="match status" value="3"/>
</dbReference>
<dbReference type="InterPro" id="IPR000504">
    <property type="entry name" value="RRM_dom"/>
</dbReference>
<dbReference type="AlphaFoldDB" id="A0ABD3M991"/>
<keyword evidence="7" id="KW-1185">Reference proteome</keyword>
<dbReference type="PROSITE" id="PS50102">
    <property type="entry name" value="RRM"/>
    <property type="match status" value="3"/>
</dbReference>
<dbReference type="InterPro" id="IPR035979">
    <property type="entry name" value="RBD_domain_sf"/>
</dbReference>